<dbReference type="AlphaFoldDB" id="M3BSS6"/>
<dbReference type="EMBL" id="KB456270">
    <property type="protein sequence ID" value="EMF09143.1"/>
    <property type="molecule type" value="Genomic_DNA"/>
</dbReference>
<dbReference type="InterPro" id="IPR029045">
    <property type="entry name" value="ClpP/crotonase-like_dom_sf"/>
</dbReference>
<dbReference type="OMA" id="NEYEFGF"/>
<dbReference type="STRING" id="692275.M3BSS6"/>
<organism evidence="2 3">
    <name type="scientific">Sphaerulina musiva (strain SO2202)</name>
    <name type="common">Poplar stem canker fungus</name>
    <name type="synonym">Septoria musiva</name>
    <dbReference type="NCBI Taxonomy" id="692275"/>
    <lineage>
        <taxon>Eukaryota</taxon>
        <taxon>Fungi</taxon>
        <taxon>Dikarya</taxon>
        <taxon>Ascomycota</taxon>
        <taxon>Pezizomycotina</taxon>
        <taxon>Dothideomycetes</taxon>
        <taxon>Dothideomycetidae</taxon>
        <taxon>Mycosphaerellales</taxon>
        <taxon>Mycosphaerellaceae</taxon>
        <taxon>Sphaerulina</taxon>
    </lineage>
</organism>
<keyword evidence="3" id="KW-1185">Reference proteome</keyword>
<dbReference type="SUPFAM" id="SSF52096">
    <property type="entry name" value="ClpP/crotonase"/>
    <property type="match status" value="1"/>
</dbReference>
<protein>
    <recommendedName>
        <fullName evidence="1">CPAF-like PDZ domain-containing protein</fullName>
    </recommendedName>
</protein>
<dbReference type="PANTHER" id="PTHR37049:SF4">
    <property type="entry name" value="RHODANESE DOMAIN-CONTAINING PROTEIN"/>
    <property type="match status" value="1"/>
</dbReference>
<evidence type="ECO:0000313" key="3">
    <source>
        <dbReference type="Proteomes" id="UP000016931"/>
    </source>
</evidence>
<dbReference type="HOGENOM" id="CLU_014251_1_1_1"/>
<reference evidence="2 3" key="1">
    <citation type="journal article" date="2012" name="PLoS Pathog.">
        <title>Diverse lifestyles and strategies of plant pathogenesis encoded in the genomes of eighteen Dothideomycetes fungi.</title>
        <authorList>
            <person name="Ohm R.A."/>
            <person name="Feau N."/>
            <person name="Henrissat B."/>
            <person name="Schoch C.L."/>
            <person name="Horwitz B.A."/>
            <person name="Barry K.W."/>
            <person name="Condon B.J."/>
            <person name="Copeland A.C."/>
            <person name="Dhillon B."/>
            <person name="Glaser F."/>
            <person name="Hesse C.N."/>
            <person name="Kosti I."/>
            <person name="LaButti K."/>
            <person name="Lindquist E.A."/>
            <person name="Lucas S."/>
            <person name="Salamov A.A."/>
            <person name="Bradshaw R.E."/>
            <person name="Ciuffetti L."/>
            <person name="Hamelin R.C."/>
            <person name="Kema G.H.J."/>
            <person name="Lawrence C."/>
            <person name="Scott J.A."/>
            <person name="Spatafora J.W."/>
            <person name="Turgeon B.G."/>
            <person name="de Wit P.J.G.M."/>
            <person name="Zhong S."/>
            <person name="Goodwin S.B."/>
            <person name="Grigoriev I.V."/>
        </authorList>
    </citation>
    <scope>NUCLEOTIDE SEQUENCE [LARGE SCALE GENOMIC DNA]</scope>
    <source>
        <strain evidence="2 3">SO2202</strain>
    </source>
</reference>
<evidence type="ECO:0000313" key="2">
    <source>
        <dbReference type="EMBL" id="EMF09143.1"/>
    </source>
</evidence>
<proteinExistence type="predicted"/>
<dbReference type="GeneID" id="27907175"/>
<name>M3BSS6_SPHMS</name>
<dbReference type="Gene3D" id="3.90.226.10">
    <property type="entry name" value="2-enoyl-CoA Hydratase, Chain A, domain 1"/>
    <property type="match status" value="1"/>
</dbReference>
<evidence type="ECO:0000259" key="1">
    <source>
        <dbReference type="Pfam" id="PF23658"/>
    </source>
</evidence>
<dbReference type="Pfam" id="PF23658">
    <property type="entry name" value="PDZ_CPAF_rel"/>
    <property type="match status" value="1"/>
</dbReference>
<dbReference type="OrthoDB" id="27214at2759"/>
<sequence>MKASSASPEAVPTVPAALAYECINSVPFHHSAAVDLLDSIRPYLEWQTNLQWIKDPPLEYSQKIQAPYDFLKSFEGIYTKASAGSYASEYEFGFELYRCFQRAHNGHFTLMPDSVGNIFAFGRPTPLVSVSMDGTGIPEVFVYTDIVETIKGNASFVPSPITLIDGQNSTEYLLHWAQYGVLQDPDALWNNVFYLLGAVSLGAAGTGTGTFAGGGHGRSFYPGESTTLTFANGSAVTHPNFARVLVSFDNITSGADIYTQYLTPPPGKIMPAEELATQTTTFPATTMTLSTPSATVTTTTTTVLAPGFPAPFIREVNNTNSGYFLEGEGYDDVAVLSIQNFVGPQSDEIPFQAVNTYFIEQAVARNKTKLIIDLSANGGGTILQGYDLFKQLFPHLLPYGANRFRAHEALDYIGQEYSAFSGRFERSMKLHGKTGEYVSSFYNYRSDVNVNYTNFASWSEKFGPETFGPGPDNYTSLQRWNLTDVLTPISSGGIYVSGYLKRSNVTTQPFATENVVIVSDGYCASTCAIFSELMRQQAGVKIIFLGGRPNTDITQAIGGVKGTNMRSYGTILESVQVPFRYESVHSREFYKRTALGAYNNLAVHRTMGSVNSREGFRQNDTSNIPLQFLYEPADCRIYYTPEMAVDMTAAWKTVADSAFHGINHCIAGGFSGGEEGSRARRSVDMSRRKKHGVREDLDVEAHKKTIMNVWTGKDGISFEGSGDAYMLP</sequence>
<dbReference type="InterPro" id="IPR052766">
    <property type="entry name" value="S41A_metabolite_peptidase"/>
</dbReference>
<dbReference type="eggNOG" id="ENOG502S18W">
    <property type="taxonomic scope" value="Eukaryota"/>
</dbReference>
<feature type="domain" description="CPAF-like PDZ" evidence="1">
    <location>
        <begin position="121"/>
        <end position="248"/>
    </location>
</feature>
<dbReference type="Proteomes" id="UP000016931">
    <property type="component" value="Unassembled WGS sequence"/>
</dbReference>
<accession>M3BSS6</accession>
<dbReference type="RefSeq" id="XP_016757264.1">
    <property type="nucleotide sequence ID" value="XM_016910038.1"/>
</dbReference>
<dbReference type="PANTHER" id="PTHR37049">
    <property type="entry name" value="PEPTIDASE S41 FAMILY PROTEIN"/>
    <property type="match status" value="1"/>
</dbReference>
<gene>
    <name evidence="2" type="ORF">SEPMUDRAFT_73679</name>
</gene>
<dbReference type="InterPro" id="IPR056186">
    <property type="entry name" value="PDZ_CPAF-rel"/>
</dbReference>